<accession>A0ACC2PYU2</accession>
<dbReference type="EMBL" id="CM056741">
    <property type="protein sequence ID" value="KAJ8688642.1"/>
    <property type="molecule type" value="Genomic_DNA"/>
</dbReference>
<protein>
    <submittedName>
        <fullName evidence="1">Uncharacterized protein</fullName>
    </submittedName>
</protein>
<name>A0ACC2PYU2_9HYME</name>
<evidence type="ECO:0000313" key="1">
    <source>
        <dbReference type="EMBL" id="KAJ8688642.1"/>
    </source>
</evidence>
<organism evidence="1 2">
    <name type="scientific">Eretmocerus hayati</name>
    <dbReference type="NCBI Taxonomy" id="131215"/>
    <lineage>
        <taxon>Eukaryota</taxon>
        <taxon>Metazoa</taxon>
        <taxon>Ecdysozoa</taxon>
        <taxon>Arthropoda</taxon>
        <taxon>Hexapoda</taxon>
        <taxon>Insecta</taxon>
        <taxon>Pterygota</taxon>
        <taxon>Neoptera</taxon>
        <taxon>Endopterygota</taxon>
        <taxon>Hymenoptera</taxon>
        <taxon>Apocrita</taxon>
        <taxon>Proctotrupomorpha</taxon>
        <taxon>Chalcidoidea</taxon>
        <taxon>Aphelinidae</taxon>
        <taxon>Aphelininae</taxon>
        <taxon>Eretmocerus</taxon>
    </lineage>
</organism>
<keyword evidence="2" id="KW-1185">Reference proteome</keyword>
<dbReference type="Proteomes" id="UP001239111">
    <property type="component" value="Chromosome 1"/>
</dbReference>
<comment type="caution">
    <text evidence="1">The sequence shown here is derived from an EMBL/GenBank/DDBJ whole genome shotgun (WGS) entry which is preliminary data.</text>
</comment>
<reference evidence="1" key="1">
    <citation type="submission" date="2023-04" db="EMBL/GenBank/DDBJ databases">
        <title>A chromosome-level genome assembly of the parasitoid wasp Eretmocerus hayati.</title>
        <authorList>
            <person name="Zhong Y."/>
            <person name="Liu S."/>
            <person name="Liu Y."/>
        </authorList>
    </citation>
    <scope>NUCLEOTIDE SEQUENCE</scope>
    <source>
        <strain evidence="1">ZJU_SS_LIU_2023</strain>
    </source>
</reference>
<sequence>MVREPMPVQRIRAREVHIEWGRTTARYELLAEAETIVSCPRRRGGGRTARRCSQSPSQPSVPATVRDSTLVDAYLIPVSPCEPCQHCTSLVCKPSRIGVSEVLRPAAARLLVRSSSVWQRKTRQRKIVGKCFGDKEGPRPLWHRKCCAV</sequence>
<gene>
    <name evidence="1" type="ORF">QAD02_024437</name>
</gene>
<evidence type="ECO:0000313" key="2">
    <source>
        <dbReference type="Proteomes" id="UP001239111"/>
    </source>
</evidence>
<proteinExistence type="predicted"/>